<dbReference type="Pfam" id="PF01872">
    <property type="entry name" value="RibD_C"/>
    <property type="match status" value="1"/>
</dbReference>
<evidence type="ECO:0000259" key="4">
    <source>
        <dbReference type="Pfam" id="PF01872"/>
    </source>
</evidence>
<organism evidence="5 6">
    <name type="scientific">Cellulomonas composti</name>
    <dbReference type="NCBI Taxonomy" id="266130"/>
    <lineage>
        <taxon>Bacteria</taxon>
        <taxon>Bacillati</taxon>
        <taxon>Actinomycetota</taxon>
        <taxon>Actinomycetes</taxon>
        <taxon>Micrococcales</taxon>
        <taxon>Cellulomonadaceae</taxon>
        <taxon>Cellulomonas</taxon>
    </lineage>
</organism>
<accession>A0A511J6Y5</accession>
<sequence>MADVPALDVLLPRAPLAPVRLEPRDDEAELVDLLDDTARPDGRRPGARPPIVVRANMISTLDGAATGPDRVTGSINGPADLRVFRALRTLADVVLVGAGTARQERYREIDLPPQLEATRRVHGRTTPPELAVVTRAGDVPAELLAADRPPLVVTGASCPRLGHLRDRLGTGRVLVADDGDGGVDLGLALRMLGALGLTNVLTEGGPTLLAELLTGGLVDELFLTWSPKLVGGPAPRVLDGAPWLVPPHDATLIHLLHADGVLLGRWGLDGVA</sequence>
<dbReference type="PANTHER" id="PTHR38011:SF7">
    <property type="entry name" value="2,5-DIAMINO-6-RIBOSYLAMINO-4(3H)-PYRIMIDINONE 5'-PHOSPHATE REDUCTASE"/>
    <property type="match status" value="1"/>
</dbReference>
<keyword evidence="3" id="KW-0560">Oxidoreductase</keyword>
<comment type="caution">
    <text evidence="5">The sequence shown here is derived from an EMBL/GenBank/DDBJ whole genome shotgun (WGS) entry which is preliminary data.</text>
</comment>
<feature type="domain" description="Bacterial bifunctional deaminase-reductase C-terminal" evidence="4">
    <location>
        <begin position="53"/>
        <end position="242"/>
    </location>
</feature>
<evidence type="ECO:0000256" key="1">
    <source>
        <dbReference type="ARBA" id="ARBA00005104"/>
    </source>
</evidence>
<dbReference type="InterPro" id="IPR024072">
    <property type="entry name" value="DHFR-like_dom_sf"/>
</dbReference>
<evidence type="ECO:0000256" key="2">
    <source>
        <dbReference type="ARBA" id="ARBA00022857"/>
    </source>
</evidence>
<dbReference type="EMBL" id="BJWG01000001">
    <property type="protein sequence ID" value="GEL93744.1"/>
    <property type="molecule type" value="Genomic_DNA"/>
</dbReference>
<dbReference type="GO" id="GO:0009231">
    <property type="term" value="P:riboflavin biosynthetic process"/>
    <property type="evidence" value="ECO:0007669"/>
    <property type="project" value="InterPro"/>
</dbReference>
<dbReference type="SUPFAM" id="SSF53597">
    <property type="entry name" value="Dihydrofolate reductase-like"/>
    <property type="match status" value="1"/>
</dbReference>
<protein>
    <recommendedName>
        <fullName evidence="4">Bacterial bifunctional deaminase-reductase C-terminal domain-containing protein</fullName>
    </recommendedName>
</protein>
<dbReference type="PANTHER" id="PTHR38011">
    <property type="entry name" value="DIHYDROFOLATE REDUCTASE FAMILY PROTEIN (AFU_ORTHOLOGUE AFUA_8G06820)"/>
    <property type="match status" value="1"/>
</dbReference>
<dbReference type="GO" id="GO:0008703">
    <property type="term" value="F:5-amino-6-(5-phosphoribosylamino)uracil reductase activity"/>
    <property type="evidence" value="ECO:0007669"/>
    <property type="project" value="InterPro"/>
</dbReference>
<proteinExistence type="predicted"/>
<dbReference type="Proteomes" id="UP000321720">
    <property type="component" value="Unassembled WGS sequence"/>
</dbReference>
<dbReference type="InterPro" id="IPR050765">
    <property type="entry name" value="Riboflavin_Biosynth_HTPR"/>
</dbReference>
<evidence type="ECO:0000313" key="6">
    <source>
        <dbReference type="Proteomes" id="UP000321720"/>
    </source>
</evidence>
<evidence type="ECO:0000256" key="3">
    <source>
        <dbReference type="ARBA" id="ARBA00023002"/>
    </source>
</evidence>
<keyword evidence="2" id="KW-0521">NADP</keyword>
<comment type="pathway">
    <text evidence="1">Cofactor biosynthesis; riboflavin biosynthesis.</text>
</comment>
<gene>
    <name evidence="5" type="ORF">CCO02nite_04020</name>
</gene>
<dbReference type="RefSeq" id="WP_146841333.1">
    <property type="nucleotide sequence ID" value="NZ_BJWG01000001.1"/>
</dbReference>
<keyword evidence="6" id="KW-1185">Reference proteome</keyword>
<dbReference type="AlphaFoldDB" id="A0A511J6Y5"/>
<name>A0A511J6Y5_9CELL</name>
<reference evidence="5 6" key="1">
    <citation type="submission" date="2019-07" db="EMBL/GenBank/DDBJ databases">
        <title>Whole genome shotgun sequence of Cellulomonas composti NBRC 100758.</title>
        <authorList>
            <person name="Hosoyama A."/>
            <person name="Uohara A."/>
            <person name="Ohji S."/>
            <person name="Ichikawa N."/>
        </authorList>
    </citation>
    <scope>NUCLEOTIDE SEQUENCE [LARGE SCALE GENOMIC DNA]</scope>
    <source>
        <strain evidence="5 6">NBRC 100758</strain>
    </source>
</reference>
<dbReference type="InterPro" id="IPR002734">
    <property type="entry name" value="RibDG_C"/>
</dbReference>
<evidence type="ECO:0000313" key="5">
    <source>
        <dbReference type="EMBL" id="GEL93744.1"/>
    </source>
</evidence>
<dbReference type="OrthoDB" id="5243299at2"/>
<dbReference type="Gene3D" id="3.40.430.10">
    <property type="entry name" value="Dihydrofolate Reductase, subunit A"/>
    <property type="match status" value="1"/>
</dbReference>